<gene>
    <name evidence="1" type="ORF">HanXRQr2_Chr13g0599071</name>
</gene>
<comment type="caution">
    <text evidence="1">The sequence shown here is derived from an EMBL/GenBank/DDBJ whole genome shotgun (WGS) entry which is preliminary data.</text>
</comment>
<proteinExistence type="predicted"/>
<accession>A0A9K3HB46</accession>
<name>A0A9K3HB46_HELAN</name>
<evidence type="ECO:0000313" key="1">
    <source>
        <dbReference type="EMBL" id="KAF5774327.1"/>
    </source>
</evidence>
<sequence length="57" mass="6555">MTEKATRFIPMSILIVVSMKQQFPESRSIIKSKKKNNKSSIKTLTIEIRVTCIGMLR</sequence>
<reference evidence="1" key="2">
    <citation type="submission" date="2020-06" db="EMBL/GenBank/DDBJ databases">
        <title>Helianthus annuus Genome sequencing and assembly Release 2.</title>
        <authorList>
            <person name="Gouzy J."/>
            <person name="Langlade N."/>
            <person name="Munos S."/>
        </authorList>
    </citation>
    <scope>NUCLEOTIDE SEQUENCE</scope>
    <source>
        <tissue evidence="1">Leaves</tissue>
    </source>
</reference>
<organism evidence="1 2">
    <name type="scientific">Helianthus annuus</name>
    <name type="common">Common sunflower</name>
    <dbReference type="NCBI Taxonomy" id="4232"/>
    <lineage>
        <taxon>Eukaryota</taxon>
        <taxon>Viridiplantae</taxon>
        <taxon>Streptophyta</taxon>
        <taxon>Embryophyta</taxon>
        <taxon>Tracheophyta</taxon>
        <taxon>Spermatophyta</taxon>
        <taxon>Magnoliopsida</taxon>
        <taxon>eudicotyledons</taxon>
        <taxon>Gunneridae</taxon>
        <taxon>Pentapetalae</taxon>
        <taxon>asterids</taxon>
        <taxon>campanulids</taxon>
        <taxon>Asterales</taxon>
        <taxon>Asteraceae</taxon>
        <taxon>Asteroideae</taxon>
        <taxon>Heliantheae alliance</taxon>
        <taxon>Heliantheae</taxon>
        <taxon>Helianthus</taxon>
    </lineage>
</organism>
<dbReference type="AlphaFoldDB" id="A0A9K3HB46"/>
<keyword evidence="2" id="KW-1185">Reference proteome</keyword>
<dbReference type="Proteomes" id="UP000215914">
    <property type="component" value="Unassembled WGS sequence"/>
</dbReference>
<reference evidence="1" key="1">
    <citation type="journal article" date="2017" name="Nature">
        <title>The sunflower genome provides insights into oil metabolism, flowering and Asterid evolution.</title>
        <authorList>
            <person name="Badouin H."/>
            <person name="Gouzy J."/>
            <person name="Grassa C.J."/>
            <person name="Murat F."/>
            <person name="Staton S.E."/>
            <person name="Cottret L."/>
            <person name="Lelandais-Briere C."/>
            <person name="Owens G.L."/>
            <person name="Carrere S."/>
            <person name="Mayjonade B."/>
            <person name="Legrand L."/>
            <person name="Gill N."/>
            <person name="Kane N.C."/>
            <person name="Bowers J.E."/>
            <person name="Hubner S."/>
            <person name="Bellec A."/>
            <person name="Berard A."/>
            <person name="Berges H."/>
            <person name="Blanchet N."/>
            <person name="Boniface M.C."/>
            <person name="Brunel D."/>
            <person name="Catrice O."/>
            <person name="Chaidir N."/>
            <person name="Claudel C."/>
            <person name="Donnadieu C."/>
            <person name="Faraut T."/>
            <person name="Fievet G."/>
            <person name="Helmstetter N."/>
            <person name="King M."/>
            <person name="Knapp S.J."/>
            <person name="Lai Z."/>
            <person name="Le Paslier M.C."/>
            <person name="Lippi Y."/>
            <person name="Lorenzon L."/>
            <person name="Mandel J.R."/>
            <person name="Marage G."/>
            <person name="Marchand G."/>
            <person name="Marquand E."/>
            <person name="Bret-Mestries E."/>
            <person name="Morien E."/>
            <person name="Nambeesan S."/>
            <person name="Nguyen T."/>
            <person name="Pegot-Espagnet P."/>
            <person name="Pouilly N."/>
            <person name="Raftis F."/>
            <person name="Sallet E."/>
            <person name="Schiex T."/>
            <person name="Thomas J."/>
            <person name="Vandecasteele C."/>
            <person name="Vares D."/>
            <person name="Vear F."/>
            <person name="Vautrin S."/>
            <person name="Crespi M."/>
            <person name="Mangin B."/>
            <person name="Burke J.M."/>
            <person name="Salse J."/>
            <person name="Munos S."/>
            <person name="Vincourt P."/>
            <person name="Rieseberg L.H."/>
            <person name="Langlade N.B."/>
        </authorList>
    </citation>
    <scope>NUCLEOTIDE SEQUENCE</scope>
    <source>
        <tissue evidence="1">Leaves</tissue>
    </source>
</reference>
<dbReference type="EMBL" id="MNCJ02000328">
    <property type="protein sequence ID" value="KAF5774327.1"/>
    <property type="molecule type" value="Genomic_DNA"/>
</dbReference>
<protein>
    <submittedName>
        <fullName evidence="1">Uncharacterized protein</fullName>
    </submittedName>
</protein>
<dbReference type="Gramene" id="mRNA:HanXRQr2_Chr13g0599071">
    <property type="protein sequence ID" value="CDS:HanXRQr2_Chr13g0599071.1"/>
    <property type="gene ID" value="HanXRQr2_Chr13g0599071"/>
</dbReference>
<evidence type="ECO:0000313" key="2">
    <source>
        <dbReference type="Proteomes" id="UP000215914"/>
    </source>
</evidence>